<organism evidence="1 2">
    <name type="scientific">Lacibacter cauensis</name>
    <dbReference type="NCBI Taxonomy" id="510947"/>
    <lineage>
        <taxon>Bacteria</taxon>
        <taxon>Pseudomonadati</taxon>
        <taxon>Bacteroidota</taxon>
        <taxon>Chitinophagia</taxon>
        <taxon>Chitinophagales</taxon>
        <taxon>Chitinophagaceae</taxon>
        <taxon>Lacibacter</taxon>
    </lineage>
</organism>
<dbReference type="Proteomes" id="UP000316167">
    <property type="component" value="Unassembled WGS sequence"/>
</dbReference>
<dbReference type="InterPro" id="IPR012349">
    <property type="entry name" value="Split_barrel_FMN-bd"/>
</dbReference>
<dbReference type="OrthoDB" id="9794948at2"/>
<sequence>MYIPKHFSVEDSNQILSFIKQYSFASIVSLQDKVPVAAHLPFVIEEQDGHLKLLSHFAKLNKQWETIENQVSLVIFSEPHAYISPVHYNSALNVPTWNYVAIHVYGQVQIIREQNKVEELLIKTIQQYEQDYLRQWKSLPDQFKLNMQKGIVAFEVQITQVQAKFKLSQNRTESERKSIISLLSVSEKSTENEIGILMKNNFL</sequence>
<dbReference type="RefSeq" id="WP_144886970.1">
    <property type="nucleotide sequence ID" value="NZ_VLLE01000005.1"/>
</dbReference>
<reference evidence="1 2" key="1">
    <citation type="journal article" date="2015" name="Stand. Genomic Sci.">
        <title>Genomic Encyclopedia of Bacterial and Archaeal Type Strains, Phase III: the genomes of soil and plant-associated and newly described type strains.</title>
        <authorList>
            <person name="Whitman W.B."/>
            <person name="Woyke T."/>
            <person name="Klenk H.P."/>
            <person name="Zhou Y."/>
            <person name="Lilburn T.G."/>
            <person name="Beck B.J."/>
            <person name="De Vos P."/>
            <person name="Vandamme P."/>
            <person name="Eisen J.A."/>
            <person name="Garrity G."/>
            <person name="Hugenholtz P."/>
            <person name="Kyrpides N.C."/>
        </authorList>
    </citation>
    <scope>NUCLEOTIDE SEQUENCE [LARGE SCALE GENOMIC DNA]</scope>
    <source>
        <strain evidence="1 2">CGMCC 1.7271</strain>
    </source>
</reference>
<dbReference type="InterPro" id="IPR007396">
    <property type="entry name" value="TR_PAI2-type"/>
</dbReference>
<proteinExistence type="predicted"/>
<dbReference type="SUPFAM" id="SSF50475">
    <property type="entry name" value="FMN-binding split barrel"/>
    <property type="match status" value="1"/>
</dbReference>
<comment type="caution">
    <text evidence="1">The sequence shown here is derived from an EMBL/GenBank/DDBJ whole genome shotgun (WGS) entry which is preliminary data.</text>
</comment>
<dbReference type="PIRSF" id="PIRSF010372">
    <property type="entry name" value="PaiB"/>
    <property type="match status" value="1"/>
</dbReference>
<accession>A0A562SFN5</accession>
<protein>
    <submittedName>
        <fullName evidence="1">PaiB family negative transcriptional regulator</fullName>
    </submittedName>
</protein>
<evidence type="ECO:0000313" key="2">
    <source>
        <dbReference type="Proteomes" id="UP000316167"/>
    </source>
</evidence>
<dbReference type="PANTHER" id="PTHR35802">
    <property type="entry name" value="PROTEASE SYNTHASE AND SPORULATION PROTEIN PAI 2"/>
    <property type="match status" value="1"/>
</dbReference>
<dbReference type="Gene3D" id="2.30.110.10">
    <property type="entry name" value="Electron Transport, Fmn-binding Protein, Chain A"/>
    <property type="match status" value="1"/>
</dbReference>
<dbReference type="PANTHER" id="PTHR35802:SF1">
    <property type="entry name" value="PROTEASE SYNTHASE AND SPORULATION PROTEIN PAI 2"/>
    <property type="match status" value="1"/>
</dbReference>
<gene>
    <name evidence="1" type="ORF">IQ13_2791</name>
</gene>
<dbReference type="EMBL" id="VLLE01000005">
    <property type="protein sequence ID" value="TWI80122.1"/>
    <property type="molecule type" value="Genomic_DNA"/>
</dbReference>
<dbReference type="AlphaFoldDB" id="A0A562SFN5"/>
<evidence type="ECO:0000313" key="1">
    <source>
        <dbReference type="EMBL" id="TWI80122.1"/>
    </source>
</evidence>
<dbReference type="Pfam" id="PF04299">
    <property type="entry name" value="FMN_bind_2"/>
    <property type="match status" value="1"/>
</dbReference>
<name>A0A562SFN5_9BACT</name>
<keyword evidence="2" id="KW-1185">Reference proteome</keyword>